<accession>A0ABP7GEC7</accession>
<evidence type="ECO:0000313" key="4">
    <source>
        <dbReference type="Proteomes" id="UP001500908"/>
    </source>
</evidence>
<evidence type="ECO:0000313" key="3">
    <source>
        <dbReference type="EMBL" id="GAA3761550.1"/>
    </source>
</evidence>
<feature type="compositionally biased region" description="Basic and acidic residues" evidence="1">
    <location>
        <begin position="58"/>
        <end position="68"/>
    </location>
</feature>
<dbReference type="RefSeq" id="WP_344975830.1">
    <property type="nucleotide sequence ID" value="NZ_BAABDD010000033.1"/>
</dbReference>
<reference evidence="4" key="1">
    <citation type="journal article" date="2019" name="Int. J. Syst. Evol. Microbiol.">
        <title>The Global Catalogue of Microorganisms (GCM) 10K type strain sequencing project: providing services to taxonomists for standard genome sequencing and annotation.</title>
        <authorList>
            <consortium name="The Broad Institute Genomics Platform"/>
            <consortium name="The Broad Institute Genome Sequencing Center for Infectious Disease"/>
            <person name="Wu L."/>
            <person name="Ma J."/>
        </authorList>
    </citation>
    <scope>NUCLEOTIDE SEQUENCE [LARGE SCALE GENOMIC DNA]</scope>
    <source>
        <strain evidence="4">JCM 17137</strain>
    </source>
</reference>
<sequence length="309" mass="31447">MPPGGNENAAAHGLFPGAPGEAAAQPPYGGDAGATQSMRPVDDGSVNPPGNAPANDAFDGRPMFRDETVAPGKSNTTAEIDVSSFKSASGSPRRLDRNRAALIGAGFLALLVAAGGAAFLFAIQPGGSSGEYDVARVSNESNDSEALSINELFAAETIEVGDETFTLAQTDDTEECATTTHGGYGEVLNNNDCRQVVRASYVNEDQTHAVTVGVAAMANAEGAQAAQEGQDLASATWFAGLSGEEGSGAENLDYAGGHASGAVWGRYLIFSLAANSDGQAPASEDTELADISKAFVNIPLTSLGERAKG</sequence>
<dbReference type="EMBL" id="BAABDD010000033">
    <property type="protein sequence ID" value="GAA3761550.1"/>
    <property type="molecule type" value="Genomic_DNA"/>
</dbReference>
<keyword evidence="2" id="KW-0472">Membrane</keyword>
<feature type="compositionally biased region" description="Low complexity" evidence="1">
    <location>
        <begin position="16"/>
        <end position="29"/>
    </location>
</feature>
<feature type="region of interest" description="Disordered" evidence="1">
    <location>
        <begin position="1"/>
        <end position="77"/>
    </location>
</feature>
<organism evidence="3 4">
    <name type="scientific">Salinactinospora qingdaonensis</name>
    <dbReference type="NCBI Taxonomy" id="702744"/>
    <lineage>
        <taxon>Bacteria</taxon>
        <taxon>Bacillati</taxon>
        <taxon>Actinomycetota</taxon>
        <taxon>Actinomycetes</taxon>
        <taxon>Streptosporangiales</taxon>
        <taxon>Nocardiopsidaceae</taxon>
        <taxon>Salinactinospora</taxon>
    </lineage>
</organism>
<evidence type="ECO:0000256" key="2">
    <source>
        <dbReference type="SAM" id="Phobius"/>
    </source>
</evidence>
<name>A0ABP7GEC7_9ACTN</name>
<keyword evidence="2" id="KW-1133">Transmembrane helix</keyword>
<dbReference type="Proteomes" id="UP001500908">
    <property type="component" value="Unassembled WGS sequence"/>
</dbReference>
<gene>
    <name evidence="3" type="ORF">GCM10022402_44070</name>
</gene>
<proteinExistence type="predicted"/>
<feature type="transmembrane region" description="Helical" evidence="2">
    <location>
        <begin position="100"/>
        <end position="123"/>
    </location>
</feature>
<evidence type="ECO:0000256" key="1">
    <source>
        <dbReference type="SAM" id="MobiDB-lite"/>
    </source>
</evidence>
<protein>
    <submittedName>
        <fullName evidence="3">Uncharacterized protein</fullName>
    </submittedName>
</protein>
<comment type="caution">
    <text evidence="3">The sequence shown here is derived from an EMBL/GenBank/DDBJ whole genome shotgun (WGS) entry which is preliminary data.</text>
</comment>
<keyword evidence="2" id="KW-0812">Transmembrane</keyword>
<keyword evidence="4" id="KW-1185">Reference proteome</keyword>